<evidence type="ECO:0000313" key="3">
    <source>
        <dbReference type="Proteomes" id="UP000319004"/>
    </source>
</evidence>
<accession>A0A518HVR4</accession>
<dbReference type="AlphaFoldDB" id="A0A518HVR4"/>
<evidence type="ECO:0008006" key="4">
    <source>
        <dbReference type="Google" id="ProtNLM"/>
    </source>
</evidence>
<evidence type="ECO:0000256" key="1">
    <source>
        <dbReference type="SAM" id="MobiDB-lite"/>
    </source>
</evidence>
<name>A0A518HVR4_9BACT</name>
<dbReference type="RefSeq" id="WP_145389191.1">
    <property type="nucleotide sequence ID" value="NZ_CP037423.1"/>
</dbReference>
<dbReference type="Proteomes" id="UP000319004">
    <property type="component" value="Chromosome"/>
</dbReference>
<feature type="compositionally biased region" description="Low complexity" evidence="1">
    <location>
        <begin position="597"/>
        <end position="606"/>
    </location>
</feature>
<organism evidence="2 3">
    <name type="scientific">Stieleria neptunia</name>
    <dbReference type="NCBI Taxonomy" id="2527979"/>
    <lineage>
        <taxon>Bacteria</taxon>
        <taxon>Pseudomonadati</taxon>
        <taxon>Planctomycetota</taxon>
        <taxon>Planctomycetia</taxon>
        <taxon>Pirellulales</taxon>
        <taxon>Pirellulaceae</taxon>
        <taxon>Stieleria</taxon>
    </lineage>
</organism>
<feature type="region of interest" description="Disordered" evidence="1">
    <location>
        <begin position="560"/>
        <end position="612"/>
    </location>
</feature>
<evidence type="ECO:0000313" key="2">
    <source>
        <dbReference type="EMBL" id="QDV44939.1"/>
    </source>
</evidence>
<reference evidence="2 3" key="1">
    <citation type="submission" date="2019-03" db="EMBL/GenBank/DDBJ databases">
        <title>Deep-cultivation of Planctomycetes and their phenomic and genomic characterization uncovers novel biology.</title>
        <authorList>
            <person name="Wiegand S."/>
            <person name="Jogler M."/>
            <person name="Boedeker C."/>
            <person name="Pinto D."/>
            <person name="Vollmers J."/>
            <person name="Rivas-Marin E."/>
            <person name="Kohn T."/>
            <person name="Peeters S.H."/>
            <person name="Heuer A."/>
            <person name="Rast P."/>
            <person name="Oberbeckmann S."/>
            <person name="Bunk B."/>
            <person name="Jeske O."/>
            <person name="Meyerdierks A."/>
            <person name="Storesund J.E."/>
            <person name="Kallscheuer N."/>
            <person name="Luecker S."/>
            <person name="Lage O.M."/>
            <person name="Pohl T."/>
            <person name="Merkel B.J."/>
            <person name="Hornburger P."/>
            <person name="Mueller R.-W."/>
            <person name="Bruemmer F."/>
            <person name="Labrenz M."/>
            <person name="Spormann A.M."/>
            <person name="Op den Camp H."/>
            <person name="Overmann J."/>
            <person name="Amann R."/>
            <person name="Jetten M.S.M."/>
            <person name="Mascher T."/>
            <person name="Medema M.H."/>
            <person name="Devos D.P."/>
            <person name="Kaster A.-K."/>
            <person name="Ovreas L."/>
            <person name="Rohde M."/>
            <person name="Galperin M.Y."/>
            <person name="Jogler C."/>
        </authorList>
    </citation>
    <scope>NUCLEOTIDE SEQUENCE [LARGE SCALE GENOMIC DNA]</scope>
    <source>
        <strain evidence="2 3">Enr13</strain>
    </source>
</reference>
<feature type="compositionally biased region" description="Low complexity" evidence="1">
    <location>
        <begin position="565"/>
        <end position="576"/>
    </location>
</feature>
<protein>
    <recommendedName>
        <fullName evidence="4">OstA-like protein</fullName>
    </recommendedName>
</protein>
<sequence>MTWISRNARNYLIALTVLLICAGVYRAAAQRLLTVPDVARVEPRPPTQRVDLKEDLADLFPADAWQLGDCKRLLTSNGALLFENWRQISEDQWKLEPLTIVVGRGLSEDAAATPIVLTAKDGAEVQFAQSLDMMGGSAPPIKMGRMIGDVEIERRGTTKRSETLAVQTRNVRIDNQKVWTTERIAMQIAGAELLGSDLTIYLAASATSATKAEVPSTLLDRMDLVYLEELRIPLNESVQDPNRPRRIGTKEAADDHGEISIKCKNGLIYDFALDRLSLRDSITMVRTVRGQAIDTFTCDTVDLILRDPANRSVVRRGPLDWIDRVHATGRPAQIRLTSYDFQIAADEIEFDAVGGLLIADAAPEPENAHQVVIRRGNLQAKLARFAYQYNPETPETIGVVDVRGQGHVSINDAGIMLREVSWTDSFKLQPTGQATVAAVKEKREQSKLRFQIDGDIQARLSDGGVARAGAVEGILKPHYVEQPVESFNAPSSNGQVSSAGQIVQPAEQSKRAMTLLPESVHALESVTIDSNELLANMNRLSLFFKPSADYGKRTTAATTSGALLPAPGQQGARPAATSPGGLASFVNQPDAPRQPDASRPLRAPVARPRPKLSGDHVSAELLITPAGVQPKDVSMVGDVRLEHQINVGTSMLPIQMSGQTMRMQRSAVAQGSGQDYLQLGSGPDAPARLQMGDGYFVGPMIKVWPSENVVQVTGAGEMKVPAEMLARDAAPLPAESQNAGPFAADSTSSGDPISVSSIDWTSPPLCRWGGNMQFDGQAALLTGGVQIDSEFVSGADPWLARINGGEMQITLAKPVQLMDQASMATAELSSVSLVQTDQHAVVVRAEQRAADLATQSVHVITATRLDFSPGDGGRLLGTGPGWYRGWMMMDQDSSILAPEAAQSDHLGGLVLQGVHLTFREAMQGDLKHETLEFSGGVRTGVRKLSSWDEVVDVAQMERLAVGEMTMDCRQLKFGVSPGTPADLRSIPGMPTPWEMIADGGVVVRTNTEKHGLIEGTAARVSYESKKSWLNAQGTQGQSAFLRRTWPDGRKGFQTHSPRMLLNLKTFEFQTVMQDAQFNNVTLPN</sequence>
<gene>
    <name evidence="2" type="ORF">Enr13x_48100</name>
</gene>
<proteinExistence type="predicted"/>
<dbReference type="OrthoDB" id="219504at2"/>
<dbReference type="KEGG" id="snep:Enr13x_48100"/>
<dbReference type="EMBL" id="CP037423">
    <property type="protein sequence ID" value="QDV44939.1"/>
    <property type="molecule type" value="Genomic_DNA"/>
</dbReference>
<keyword evidence="3" id="KW-1185">Reference proteome</keyword>
<feature type="region of interest" description="Disordered" evidence="1">
    <location>
        <begin position="735"/>
        <end position="754"/>
    </location>
</feature>